<reference evidence="2 3" key="2">
    <citation type="submission" date="2013-11" db="EMBL/GenBank/DDBJ databases">
        <title>The Genome Sequence of Phytophthora parasitica INRA-310.</title>
        <authorList>
            <consortium name="The Broad Institute Genomics Platform"/>
            <person name="Russ C."/>
            <person name="Tyler B."/>
            <person name="Panabieres F."/>
            <person name="Shan W."/>
            <person name="Tripathy S."/>
            <person name="Grunwald N."/>
            <person name="Machado M."/>
            <person name="Johnson C.S."/>
            <person name="Arredondo F."/>
            <person name="Hong C."/>
            <person name="Coffey M."/>
            <person name="Young S.K."/>
            <person name="Zeng Q."/>
            <person name="Gargeya S."/>
            <person name="Fitzgerald M."/>
            <person name="Abouelleil A."/>
            <person name="Alvarado L."/>
            <person name="Chapman S.B."/>
            <person name="Gainer-Dewar J."/>
            <person name="Goldberg J."/>
            <person name="Griggs A."/>
            <person name="Gujja S."/>
            <person name="Hansen M."/>
            <person name="Howarth C."/>
            <person name="Imamovic A."/>
            <person name="Ireland A."/>
            <person name="Larimer J."/>
            <person name="McCowan C."/>
            <person name="Murphy C."/>
            <person name="Pearson M."/>
            <person name="Poon T.W."/>
            <person name="Priest M."/>
            <person name="Roberts A."/>
            <person name="Saif S."/>
            <person name="Shea T."/>
            <person name="Sykes S."/>
            <person name="Wortman J."/>
            <person name="Nusbaum C."/>
            <person name="Birren B."/>
        </authorList>
    </citation>
    <scope>NUCLEOTIDE SEQUENCE [LARGE SCALE GENOMIC DNA]</scope>
    <source>
        <strain evidence="2 3">INRA-310</strain>
    </source>
</reference>
<organism evidence="2 3">
    <name type="scientific">Phytophthora nicotianae (strain INRA-310)</name>
    <name type="common">Phytophthora parasitica</name>
    <dbReference type="NCBI Taxonomy" id="761204"/>
    <lineage>
        <taxon>Eukaryota</taxon>
        <taxon>Sar</taxon>
        <taxon>Stramenopiles</taxon>
        <taxon>Oomycota</taxon>
        <taxon>Peronosporomycetes</taxon>
        <taxon>Peronosporales</taxon>
        <taxon>Peronosporaceae</taxon>
        <taxon>Phytophthora</taxon>
    </lineage>
</organism>
<feature type="compositionally biased region" description="Polar residues" evidence="1">
    <location>
        <begin position="71"/>
        <end position="94"/>
    </location>
</feature>
<sequence>MPRHSRSRDSRDTRREESYGRDRRDSDRRRDDYRNQPRVTLTEASLDDLLAELEGREATKGSVSARMMKGTHTSTTQRTTEDINSMERSNTSGVDNDRYLAAANESE</sequence>
<evidence type="ECO:0000256" key="1">
    <source>
        <dbReference type="SAM" id="MobiDB-lite"/>
    </source>
</evidence>
<protein>
    <submittedName>
        <fullName evidence="2">Uncharacterized protein</fullName>
    </submittedName>
</protein>
<gene>
    <name evidence="2" type="ORF">PPTG_06598</name>
</gene>
<dbReference type="GeneID" id="20176559"/>
<dbReference type="Proteomes" id="UP000018817">
    <property type="component" value="Unassembled WGS sequence"/>
</dbReference>
<dbReference type="AlphaFoldDB" id="W2QQF2"/>
<dbReference type="VEuPathDB" id="FungiDB:PPTG_06598"/>
<name>W2QQF2_PHYN3</name>
<evidence type="ECO:0000313" key="3">
    <source>
        <dbReference type="Proteomes" id="UP000018817"/>
    </source>
</evidence>
<feature type="region of interest" description="Disordered" evidence="1">
    <location>
        <begin position="57"/>
        <end position="107"/>
    </location>
</feature>
<feature type="compositionally biased region" description="Basic and acidic residues" evidence="1">
    <location>
        <begin position="7"/>
        <end position="35"/>
    </location>
</feature>
<dbReference type="RefSeq" id="XP_008898893.1">
    <property type="nucleotide sequence ID" value="XM_008900645.1"/>
</dbReference>
<accession>W2QQF2</accession>
<reference evidence="3" key="1">
    <citation type="submission" date="2011-12" db="EMBL/GenBank/DDBJ databases">
        <authorList>
            <consortium name="The Broad Institute Genome Sequencing Platform"/>
            <person name="Russ C."/>
            <person name="Tyler B."/>
            <person name="Panabieres F."/>
            <person name="Shan W."/>
            <person name="Tripathy S."/>
            <person name="Grunwald N."/>
            <person name="Machado M."/>
            <person name="Young S.K."/>
            <person name="Zeng Q."/>
            <person name="Gargeya S."/>
            <person name="Fitzgerald M."/>
            <person name="Haas B."/>
            <person name="Abouelleil A."/>
            <person name="Alvarado L."/>
            <person name="Arachchi H.M."/>
            <person name="Berlin A."/>
            <person name="Chapman S.B."/>
            <person name="Gearin G."/>
            <person name="Goldberg J."/>
            <person name="Griggs A."/>
            <person name="Gujja S."/>
            <person name="Hansen M."/>
            <person name="Heiman D."/>
            <person name="Howarth C."/>
            <person name="Larimer J."/>
            <person name="Lui A."/>
            <person name="MacDonald P.J.P."/>
            <person name="McCowen C."/>
            <person name="Montmayeur A."/>
            <person name="Murphy C."/>
            <person name="Neiman D."/>
            <person name="Pearson M."/>
            <person name="Priest M."/>
            <person name="Roberts A."/>
            <person name="Saif S."/>
            <person name="Shea T."/>
            <person name="Sisk P."/>
            <person name="Stolte C."/>
            <person name="Sykes S."/>
            <person name="Wortman J."/>
            <person name="Nusbaum C."/>
            <person name="Birren B."/>
        </authorList>
    </citation>
    <scope>NUCLEOTIDE SEQUENCE [LARGE SCALE GENOMIC DNA]</scope>
    <source>
        <strain evidence="3">INRA-310</strain>
    </source>
</reference>
<proteinExistence type="predicted"/>
<dbReference type="EMBL" id="KI669570">
    <property type="protein sequence ID" value="ETN15313.1"/>
    <property type="molecule type" value="Genomic_DNA"/>
</dbReference>
<evidence type="ECO:0000313" key="2">
    <source>
        <dbReference type="EMBL" id="ETN15313.1"/>
    </source>
</evidence>
<feature type="region of interest" description="Disordered" evidence="1">
    <location>
        <begin position="1"/>
        <end position="40"/>
    </location>
</feature>